<reference evidence="1 2" key="1">
    <citation type="submission" date="2022-03" db="EMBL/GenBank/DDBJ databases">
        <authorList>
            <person name="Macdonald S."/>
            <person name="Ahmed S."/>
            <person name="Newling K."/>
        </authorList>
    </citation>
    <scope>NUCLEOTIDE SEQUENCE [LARGE SCALE GENOMIC DNA]</scope>
</reference>
<sequence>MGSLGEEDLEKLVIDYIESPIISDDVEEQPSRVLITLQDVLGTKEEKEKQIEDKLKSIIRRNKLSYKRDDEKKDVMKKIVSKLRSDGYDAFISRTSWDSSFDRLEGCRVFRCTRKYEYIDVMVESDGDGDDGSKFRRVIVDLDFKSQFELLKHTKDYKDVTEMLPRIFVATEMRLKKVVSLVCNEMKKSMKEEGMSRPPWRTKRYMQAKWLSENRIRVSGSNKGSWSMFDDGQGGEDVGTTSRGGTGMKTKCCFPIF</sequence>
<keyword evidence="2" id="KW-1185">Reference proteome</keyword>
<dbReference type="Proteomes" id="UP001642260">
    <property type="component" value="Unassembled WGS sequence"/>
</dbReference>
<dbReference type="EMBL" id="CAKOAT010197376">
    <property type="protein sequence ID" value="CAH8354753.1"/>
    <property type="molecule type" value="Genomic_DNA"/>
</dbReference>
<dbReference type="NCBIfam" id="TIGR01615">
    <property type="entry name" value="A_thal_3542"/>
    <property type="match status" value="1"/>
</dbReference>
<dbReference type="PANTHER" id="PTHR31579:SF34">
    <property type="entry name" value="T14N5.3 PROTEIN"/>
    <property type="match status" value="1"/>
</dbReference>
<protein>
    <submittedName>
        <fullName evidence="1">Uncharacterized protein</fullName>
    </submittedName>
</protein>
<name>A0ABC8K805_ERUVS</name>
<dbReference type="PANTHER" id="PTHR31579">
    <property type="entry name" value="OS03G0796600 PROTEIN"/>
    <property type="match status" value="1"/>
</dbReference>
<organism evidence="1 2">
    <name type="scientific">Eruca vesicaria subsp. sativa</name>
    <name type="common">Garden rocket</name>
    <name type="synonym">Eruca sativa</name>
    <dbReference type="NCBI Taxonomy" id="29727"/>
    <lineage>
        <taxon>Eukaryota</taxon>
        <taxon>Viridiplantae</taxon>
        <taxon>Streptophyta</taxon>
        <taxon>Embryophyta</taxon>
        <taxon>Tracheophyta</taxon>
        <taxon>Spermatophyta</taxon>
        <taxon>Magnoliopsida</taxon>
        <taxon>eudicotyledons</taxon>
        <taxon>Gunneridae</taxon>
        <taxon>Pentapetalae</taxon>
        <taxon>rosids</taxon>
        <taxon>malvids</taxon>
        <taxon>Brassicales</taxon>
        <taxon>Brassicaceae</taxon>
        <taxon>Brassiceae</taxon>
        <taxon>Eruca</taxon>
    </lineage>
</organism>
<evidence type="ECO:0000313" key="2">
    <source>
        <dbReference type="Proteomes" id="UP001642260"/>
    </source>
</evidence>
<comment type="caution">
    <text evidence="1">The sequence shown here is derived from an EMBL/GenBank/DDBJ whole genome shotgun (WGS) entry which is preliminary data.</text>
</comment>
<accession>A0ABC8K805</accession>
<evidence type="ECO:0000313" key="1">
    <source>
        <dbReference type="EMBL" id="CAH8354753.1"/>
    </source>
</evidence>
<dbReference type="AlphaFoldDB" id="A0ABC8K805"/>
<proteinExistence type="predicted"/>
<dbReference type="Pfam" id="PF04720">
    <property type="entry name" value="PDDEXK_6"/>
    <property type="match status" value="1"/>
</dbReference>
<dbReference type="InterPro" id="IPR006502">
    <property type="entry name" value="PDDEXK-like"/>
</dbReference>
<gene>
    <name evidence="1" type="ORF">ERUC_LOCUS20508</name>
</gene>